<dbReference type="HOGENOM" id="CLU_1164491_0_0_9"/>
<sequence length="238" mass="26823">MSKNKYICLIVLLCSLSFLMMGCESEIGSSTQISTADIRKNNKMNYKIVSEEREFAGVGIEANDLSVSIEKAEKSGYAIFSKENHDNEEGYFDIEHVESNGKKLIRFRQQQTENQTFHLVIYSTHPEQLECDFLGRNTVFVTKESLKQLKLDLKDGIVDLMGEASYPININTEAVVTSIQFKDWNATVSVESEGGALTTFGNKKQLSEGENVLHHQKYGEGRDFIRIDAKNSTVELSD</sequence>
<dbReference type="KEGG" id="faa:HMPREF0389_01625"/>
<gene>
    <name evidence="2" type="ordered locus">HMPREF0389_01625</name>
</gene>
<dbReference type="PROSITE" id="PS51257">
    <property type="entry name" value="PROKAR_LIPOPROTEIN"/>
    <property type="match status" value="1"/>
</dbReference>
<feature type="chain" id="PRO_5039703075" description="Adhesin domain-containing protein" evidence="1">
    <location>
        <begin position="23"/>
        <end position="238"/>
    </location>
</feature>
<evidence type="ECO:0000313" key="3">
    <source>
        <dbReference type="Proteomes" id="UP000007468"/>
    </source>
</evidence>
<dbReference type="Proteomes" id="UP000007468">
    <property type="component" value="Chromosome"/>
</dbReference>
<organism evidence="2 3">
    <name type="scientific">Filifactor alocis (strain ATCC 35896 / CCUG 47790 / D40 B5)</name>
    <name type="common">Fusobacterium alocis</name>
    <dbReference type="NCBI Taxonomy" id="546269"/>
    <lineage>
        <taxon>Bacteria</taxon>
        <taxon>Bacillati</taxon>
        <taxon>Bacillota</taxon>
        <taxon>Clostridia</taxon>
        <taxon>Peptostreptococcales</taxon>
        <taxon>Filifactoraceae</taxon>
        <taxon>Filifactor</taxon>
    </lineage>
</organism>
<dbReference type="eggNOG" id="ENOG5030G25">
    <property type="taxonomic scope" value="Bacteria"/>
</dbReference>
<dbReference type="EMBL" id="CP002390">
    <property type="protein sequence ID" value="EFE27706.2"/>
    <property type="molecule type" value="Genomic_DNA"/>
</dbReference>
<dbReference type="RefSeq" id="WP_014262322.1">
    <property type="nucleotide sequence ID" value="NC_016630.1"/>
</dbReference>
<evidence type="ECO:0008006" key="4">
    <source>
        <dbReference type="Google" id="ProtNLM"/>
    </source>
</evidence>
<name>D6GU35_FILAD</name>
<dbReference type="AlphaFoldDB" id="D6GU35"/>
<keyword evidence="3" id="KW-1185">Reference proteome</keyword>
<feature type="signal peptide" evidence="1">
    <location>
        <begin position="1"/>
        <end position="22"/>
    </location>
</feature>
<accession>D6GU35</accession>
<keyword evidence="1" id="KW-0732">Signal</keyword>
<evidence type="ECO:0000313" key="2">
    <source>
        <dbReference type="EMBL" id="EFE27706.2"/>
    </source>
</evidence>
<reference evidence="3" key="1">
    <citation type="submission" date="2010-12" db="EMBL/GenBank/DDBJ databases">
        <title>The genome sequence of Filifactor alocis strain ATCC 35896.</title>
        <authorList>
            <consortium name="The Broad Institute Genome Sequencing Platform"/>
            <person name="Ward D."/>
            <person name="Earl A."/>
            <person name="Feldgarden M."/>
            <person name="Young S.K."/>
            <person name="Gargeya S."/>
            <person name="Zeng Q."/>
            <person name="Alvarado L."/>
            <person name="Berlin A."/>
            <person name="Bochicchio J."/>
            <person name="Chapman S.B."/>
            <person name="Chen Z."/>
            <person name="Freedman E."/>
            <person name="Gellesch M."/>
            <person name="Goldberg J."/>
            <person name="Griggs A."/>
            <person name="Gujja S."/>
            <person name="Heilman E."/>
            <person name="Heiman D."/>
            <person name="Howarth C."/>
            <person name="Mehta T."/>
            <person name="Neiman D."/>
            <person name="Pearson M."/>
            <person name="Roberts A."/>
            <person name="Saif S."/>
            <person name="Shea T."/>
            <person name="Shenoy N."/>
            <person name="Sisk P."/>
            <person name="Stolte C."/>
            <person name="Sykes S."/>
            <person name="White J."/>
            <person name="Yandava C."/>
            <person name="Izard J."/>
            <person name="Blanton J.M."/>
            <person name="Baranova O.V."/>
            <person name="Tanner A.C."/>
            <person name="Dewhirst F.E."/>
            <person name="Haas B."/>
            <person name="Nusbaum C."/>
            <person name="Birren B."/>
        </authorList>
    </citation>
    <scope>NUCLEOTIDE SEQUENCE [LARGE SCALE GENOMIC DNA]</scope>
    <source>
        <strain evidence="3">ATCC 35896 / D40 B5</strain>
    </source>
</reference>
<protein>
    <recommendedName>
        <fullName evidence="4">Adhesin domain-containing protein</fullName>
    </recommendedName>
</protein>
<proteinExistence type="predicted"/>
<evidence type="ECO:0000256" key="1">
    <source>
        <dbReference type="SAM" id="SignalP"/>
    </source>
</evidence>